<reference evidence="1" key="1">
    <citation type="submission" date="2021-01" db="EMBL/GenBank/DDBJ databases">
        <authorList>
            <person name="Corre E."/>
            <person name="Pelletier E."/>
            <person name="Niang G."/>
            <person name="Scheremetjew M."/>
            <person name="Finn R."/>
            <person name="Kale V."/>
            <person name="Holt S."/>
            <person name="Cochrane G."/>
            <person name="Meng A."/>
            <person name="Brown T."/>
            <person name="Cohen L."/>
        </authorList>
    </citation>
    <scope>NUCLEOTIDE SEQUENCE</scope>
    <source>
        <strain evidence="1">SL-175</strain>
    </source>
</reference>
<protein>
    <submittedName>
        <fullName evidence="1">Uncharacterized protein</fullName>
    </submittedName>
</protein>
<organism evidence="1">
    <name type="scientific">Mantoniella antarctica</name>
    <dbReference type="NCBI Taxonomy" id="81844"/>
    <lineage>
        <taxon>Eukaryota</taxon>
        <taxon>Viridiplantae</taxon>
        <taxon>Chlorophyta</taxon>
        <taxon>Mamiellophyceae</taxon>
        <taxon>Mamiellales</taxon>
        <taxon>Mamiellaceae</taxon>
        <taxon>Mantoniella</taxon>
    </lineage>
</organism>
<evidence type="ECO:0000313" key="1">
    <source>
        <dbReference type="EMBL" id="CAD8700897.1"/>
    </source>
</evidence>
<sequence>MAASTIFAPAPSYSWRCVQFQSKTRSKVNFFSSSSAPPGLGFFTVTWPVSVSMSTMRCRPSASSLPNSGRHRTTTCTHSEPRAAIAAPLFRRSLAAHALPPRG</sequence>
<dbReference type="AlphaFoldDB" id="A0A7S0X3M5"/>
<name>A0A7S0X3M5_9CHLO</name>
<dbReference type="EMBL" id="HBFC01006362">
    <property type="protein sequence ID" value="CAD8700897.1"/>
    <property type="molecule type" value="Transcribed_RNA"/>
</dbReference>
<accession>A0A7S0X3M5</accession>
<gene>
    <name evidence="1" type="ORF">MANT1106_LOCUS3579</name>
</gene>
<proteinExistence type="predicted"/>